<gene>
    <name evidence="1" type="ORF">WMY93_030700</name>
</gene>
<name>A0AAW0MQH1_9GOBI</name>
<evidence type="ECO:0000313" key="1">
    <source>
        <dbReference type="EMBL" id="KAK7879364.1"/>
    </source>
</evidence>
<sequence>MASPKIEQEQLLWDGWHRTDFKAGNISYGPLPVETAAAPLLNWLKIKRSHFSLFHNRLRTSYTETTWMVKREPMVAVKGQMPCM</sequence>
<reference evidence="2" key="1">
    <citation type="submission" date="2024-04" db="EMBL/GenBank/DDBJ databases">
        <title>Salinicola lusitanus LLJ914,a marine bacterium isolated from the Okinawa Trough.</title>
        <authorList>
            <person name="Li J."/>
        </authorList>
    </citation>
    <scope>NUCLEOTIDE SEQUENCE [LARGE SCALE GENOMIC DNA]</scope>
</reference>
<proteinExistence type="predicted"/>
<dbReference type="AlphaFoldDB" id="A0AAW0MQH1"/>
<organism evidence="1 2">
    <name type="scientific">Mugilogobius chulae</name>
    <name type="common">yellowstripe goby</name>
    <dbReference type="NCBI Taxonomy" id="88201"/>
    <lineage>
        <taxon>Eukaryota</taxon>
        <taxon>Metazoa</taxon>
        <taxon>Chordata</taxon>
        <taxon>Craniata</taxon>
        <taxon>Vertebrata</taxon>
        <taxon>Euteleostomi</taxon>
        <taxon>Actinopterygii</taxon>
        <taxon>Neopterygii</taxon>
        <taxon>Teleostei</taxon>
        <taxon>Neoteleostei</taxon>
        <taxon>Acanthomorphata</taxon>
        <taxon>Gobiaria</taxon>
        <taxon>Gobiiformes</taxon>
        <taxon>Gobioidei</taxon>
        <taxon>Gobiidae</taxon>
        <taxon>Gobionellinae</taxon>
        <taxon>Mugilogobius</taxon>
    </lineage>
</organism>
<dbReference type="EMBL" id="JBBPFD010000274">
    <property type="protein sequence ID" value="KAK7879364.1"/>
    <property type="molecule type" value="Genomic_DNA"/>
</dbReference>
<evidence type="ECO:0000313" key="2">
    <source>
        <dbReference type="Proteomes" id="UP001460270"/>
    </source>
</evidence>
<keyword evidence="2" id="KW-1185">Reference proteome</keyword>
<protein>
    <submittedName>
        <fullName evidence="1">Uncharacterized protein</fullName>
    </submittedName>
</protein>
<comment type="caution">
    <text evidence="1">The sequence shown here is derived from an EMBL/GenBank/DDBJ whole genome shotgun (WGS) entry which is preliminary data.</text>
</comment>
<dbReference type="Proteomes" id="UP001460270">
    <property type="component" value="Unassembled WGS sequence"/>
</dbReference>
<accession>A0AAW0MQH1</accession>